<dbReference type="Pfam" id="PF00001">
    <property type="entry name" value="7tm_1"/>
    <property type="match status" value="1"/>
</dbReference>
<organism evidence="12 13">
    <name type="scientific">Desmophyllum pertusum</name>
    <dbReference type="NCBI Taxonomy" id="174260"/>
    <lineage>
        <taxon>Eukaryota</taxon>
        <taxon>Metazoa</taxon>
        <taxon>Cnidaria</taxon>
        <taxon>Anthozoa</taxon>
        <taxon>Hexacorallia</taxon>
        <taxon>Scleractinia</taxon>
        <taxon>Caryophylliina</taxon>
        <taxon>Caryophylliidae</taxon>
        <taxon>Desmophyllum</taxon>
    </lineage>
</organism>
<comment type="subcellular location">
    <subcellularLocation>
        <location evidence="1">Cell membrane</location>
        <topology evidence="1">Multi-pass membrane protein</topology>
    </subcellularLocation>
</comment>
<feature type="transmembrane region" description="Helical" evidence="10">
    <location>
        <begin position="238"/>
        <end position="257"/>
    </location>
</feature>
<sequence>MCVLTGFLLSVFCITSILTLALVAIDRYLAICRPLKYCTLITQRTSITMIMCVWFQAAVCAILPVLGWGEGYTFVTDDSICRPTFGKPSVDNGYTIFLFATCFVAPFSVIAFTYVSILCTASRQFRRVHHQNRNVGSSNINVGNVEPSNSQFNCETTIGRTPENTAIGDEITSATNTSRIKKLYAPRAIRNKRRQKARGFKMLLIIVVVFLICWSPYFVMIFYSSINNYRFSKAVKVPTMLLTFLNSALNPFLYGFLNGKFRDSLWNFLRQNLAVCKCGKQNAVQESRVFHIN</sequence>
<keyword evidence="5 9" id="KW-0297">G-protein coupled receptor</keyword>
<proteinExistence type="inferred from homology"/>
<dbReference type="InterPro" id="IPR000276">
    <property type="entry name" value="GPCR_Rhodpsn"/>
</dbReference>
<accession>A0A9W9YB50</accession>
<keyword evidence="8 9" id="KW-0807">Transducer</keyword>
<evidence type="ECO:0000256" key="10">
    <source>
        <dbReference type="SAM" id="Phobius"/>
    </source>
</evidence>
<feature type="domain" description="G-protein coupled receptors family 1 profile" evidence="11">
    <location>
        <begin position="1"/>
        <end position="254"/>
    </location>
</feature>
<dbReference type="Gene3D" id="1.20.1070.10">
    <property type="entry name" value="Rhodopsin 7-helix transmembrane proteins"/>
    <property type="match status" value="1"/>
</dbReference>
<dbReference type="InterPro" id="IPR017452">
    <property type="entry name" value="GPCR_Rhodpsn_7TM"/>
</dbReference>
<keyword evidence="3 9" id="KW-0812">Transmembrane</keyword>
<evidence type="ECO:0000259" key="11">
    <source>
        <dbReference type="PROSITE" id="PS50262"/>
    </source>
</evidence>
<evidence type="ECO:0000256" key="6">
    <source>
        <dbReference type="ARBA" id="ARBA00023136"/>
    </source>
</evidence>
<evidence type="ECO:0000256" key="7">
    <source>
        <dbReference type="ARBA" id="ARBA00023170"/>
    </source>
</evidence>
<protein>
    <recommendedName>
        <fullName evidence="11">G-protein coupled receptors family 1 profile domain-containing protein</fullName>
    </recommendedName>
</protein>
<keyword evidence="6 10" id="KW-0472">Membrane</keyword>
<evidence type="ECO:0000256" key="4">
    <source>
        <dbReference type="ARBA" id="ARBA00022989"/>
    </source>
</evidence>
<keyword evidence="2" id="KW-1003">Cell membrane</keyword>
<evidence type="ECO:0000256" key="1">
    <source>
        <dbReference type="ARBA" id="ARBA00004651"/>
    </source>
</evidence>
<keyword evidence="7 9" id="KW-0675">Receptor</keyword>
<dbReference type="PANTHER" id="PTHR22752">
    <property type="entry name" value="G PROTEIN-COUPLED RECEPTOR"/>
    <property type="match status" value="1"/>
</dbReference>
<dbReference type="PRINTS" id="PR00237">
    <property type="entry name" value="GPCRRHODOPSN"/>
</dbReference>
<keyword evidence="4 10" id="KW-1133">Transmembrane helix</keyword>
<dbReference type="OrthoDB" id="10063595at2759"/>
<feature type="transmembrane region" description="Helical" evidence="10">
    <location>
        <begin position="202"/>
        <end position="226"/>
    </location>
</feature>
<dbReference type="AlphaFoldDB" id="A0A9W9YB50"/>
<evidence type="ECO:0000313" key="12">
    <source>
        <dbReference type="EMBL" id="KAJ7327347.1"/>
    </source>
</evidence>
<evidence type="ECO:0000256" key="2">
    <source>
        <dbReference type="ARBA" id="ARBA00022475"/>
    </source>
</evidence>
<dbReference type="PROSITE" id="PS50262">
    <property type="entry name" value="G_PROTEIN_RECEP_F1_2"/>
    <property type="match status" value="1"/>
</dbReference>
<keyword evidence="13" id="KW-1185">Reference proteome</keyword>
<feature type="transmembrane region" description="Helical" evidence="10">
    <location>
        <begin position="6"/>
        <end position="25"/>
    </location>
</feature>
<evidence type="ECO:0000256" key="9">
    <source>
        <dbReference type="RuleBase" id="RU000688"/>
    </source>
</evidence>
<dbReference type="Proteomes" id="UP001163046">
    <property type="component" value="Unassembled WGS sequence"/>
</dbReference>
<dbReference type="GO" id="GO:0005886">
    <property type="term" value="C:plasma membrane"/>
    <property type="evidence" value="ECO:0007669"/>
    <property type="project" value="UniProtKB-SubCell"/>
</dbReference>
<reference evidence="12" key="1">
    <citation type="submission" date="2023-01" db="EMBL/GenBank/DDBJ databases">
        <title>Genome assembly of the deep-sea coral Lophelia pertusa.</title>
        <authorList>
            <person name="Herrera S."/>
            <person name="Cordes E."/>
        </authorList>
    </citation>
    <scope>NUCLEOTIDE SEQUENCE</scope>
    <source>
        <strain evidence="12">USNM1676648</strain>
        <tissue evidence="12">Polyp</tissue>
    </source>
</reference>
<feature type="transmembrane region" description="Helical" evidence="10">
    <location>
        <begin position="94"/>
        <end position="117"/>
    </location>
</feature>
<dbReference type="PROSITE" id="PS00237">
    <property type="entry name" value="G_PROTEIN_RECEP_F1_1"/>
    <property type="match status" value="1"/>
</dbReference>
<dbReference type="GO" id="GO:0004930">
    <property type="term" value="F:G protein-coupled receptor activity"/>
    <property type="evidence" value="ECO:0007669"/>
    <property type="project" value="UniProtKB-KW"/>
</dbReference>
<feature type="transmembrane region" description="Helical" evidence="10">
    <location>
        <begin position="46"/>
        <end position="68"/>
    </location>
</feature>
<evidence type="ECO:0000313" key="13">
    <source>
        <dbReference type="Proteomes" id="UP001163046"/>
    </source>
</evidence>
<evidence type="ECO:0000256" key="8">
    <source>
        <dbReference type="ARBA" id="ARBA00023224"/>
    </source>
</evidence>
<name>A0A9W9YB50_9CNID</name>
<comment type="similarity">
    <text evidence="9">Belongs to the G-protein coupled receptor 1 family.</text>
</comment>
<gene>
    <name evidence="12" type="ORF">OS493_027037</name>
</gene>
<dbReference type="PANTHER" id="PTHR22752:SF14">
    <property type="entry name" value="G-PROTEIN COUPLED RECEPTORS FAMILY 1 PROFILE DOMAIN-CONTAINING PROTEIN"/>
    <property type="match status" value="1"/>
</dbReference>
<dbReference type="CDD" id="cd00637">
    <property type="entry name" value="7tm_classA_rhodopsin-like"/>
    <property type="match status" value="1"/>
</dbReference>
<comment type="caution">
    <text evidence="12">The sequence shown here is derived from an EMBL/GenBank/DDBJ whole genome shotgun (WGS) entry which is preliminary data.</text>
</comment>
<dbReference type="SUPFAM" id="SSF81321">
    <property type="entry name" value="Family A G protein-coupled receptor-like"/>
    <property type="match status" value="1"/>
</dbReference>
<dbReference type="EMBL" id="MU827801">
    <property type="protein sequence ID" value="KAJ7327347.1"/>
    <property type="molecule type" value="Genomic_DNA"/>
</dbReference>
<evidence type="ECO:0000256" key="5">
    <source>
        <dbReference type="ARBA" id="ARBA00023040"/>
    </source>
</evidence>
<evidence type="ECO:0000256" key="3">
    <source>
        <dbReference type="ARBA" id="ARBA00022692"/>
    </source>
</evidence>